<dbReference type="GO" id="GO:0009002">
    <property type="term" value="F:serine-type D-Ala-D-Ala carboxypeptidase activity"/>
    <property type="evidence" value="ECO:0007669"/>
    <property type="project" value="UniProtKB-EC"/>
</dbReference>
<evidence type="ECO:0000256" key="8">
    <source>
        <dbReference type="ARBA" id="ARBA00022960"/>
    </source>
</evidence>
<keyword evidence="18" id="KW-1185">Reference proteome</keyword>
<evidence type="ECO:0000256" key="5">
    <source>
        <dbReference type="ARBA" id="ARBA00022676"/>
    </source>
</evidence>
<dbReference type="AlphaFoldDB" id="A0A917ATS6"/>
<dbReference type="GO" id="GO:0008658">
    <property type="term" value="F:penicillin binding"/>
    <property type="evidence" value="ECO:0007669"/>
    <property type="project" value="InterPro"/>
</dbReference>
<dbReference type="Pfam" id="PF00905">
    <property type="entry name" value="Transpeptidase"/>
    <property type="match status" value="1"/>
</dbReference>
<dbReference type="GO" id="GO:0008360">
    <property type="term" value="P:regulation of cell shape"/>
    <property type="evidence" value="ECO:0007669"/>
    <property type="project" value="UniProtKB-KW"/>
</dbReference>
<comment type="similarity">
    <text evidence="2">In the N-terminal section; belongs to the glycosyltransferase 51 family.</text>
</comment>
<keyword evidence="9" id="KW-0573">Peptidoglycan synthesis</keyword>
<dbReference type="GO" id="GO:0006508">
    <property type="term" value="P:proteolysis"/>
    <property type="evidence" value="ECO:0007669"/>
    <property type="project" value="UniProtKB-KW"/>
</dbReference>
<comment type="catalytic activity">
    <reaction evidence="13">
        <text>[GlcNAc-(1-&gt;4)-Mur2Ac(oyl-L-Ala-gamma-D-Glu-L-Lys-D-Ala-D-Ala)](n)-di-trans,octa-cis-undecaprenyl diphosphate + beta-D-GlcNAc-(1-&gt;4)-Mur2Ac(oyl-L-Ala-gamma-D-Glu-L-Lys-D-Ala-D-Ala)-di-trans,octa-cis-undecaprenyl diphosphate = [GlcNAc-(1-&gt;4)-Mur2Ac(oyl-L-Ala-gamma-D-Glu-L-Lys-D-Ala-D-Ala)](n+1)-di-trans,octa-cis-undecaprenyl diphosphate + di-trans,octa-cis-undecaprenyl diphosphate + H(+)</text>
        <dbReference type="Rhea" id="RHEA:23708"/>
        <dbReference type="Rhea" id="RHEA-COMP:9602"/>
        <dbReference type="Rhea" id="RHEA-COMP:9603"/>
        <dbReference type="ChEBI" id="CHEBI:15378"/>
        <dbReference type="ChEBI" id="CHEBI:58405"/>
        <dbReference type="ChEBI" id="CHEBI:60033"/>
        <dbReference type="ChEBI" id="CHEBI:78435"/>
        <dbReference type="EC" id="2.4.99.28"/>
    </reaction>
</comment>
<keyword evidence="4" id="KW-0645">Protease</keyword>
<comment type="similarity">
    <text evidence="1">In the C-terminal section; belongs to the transpeptidase family.</text>
</comment>
<gene>
    <name evidence="17" type="ORF">GCM10011401_23290</name>
</gene>
<reference evidence="17" key="1">
    <citation type="journal article" date="2014" name="Int. J. Syst. Evol. Microbiol.">
        <title>Complete genome sequence of Corynebacterium casei LMG S-19264T (=DSM 44701T), isolated from a smear-ripened cheese.</title>
        <authorList>
            <consortium name="US DOE Joint Genome Institute (JGI-PGF)"/>
            <person name="Walter F."/>
            <person name="Albersmeier A."/>
            <person name="Kalinowski J."/>
            <person name="Ruckert C."/>
        </authorList>
    </citation>
    <scope>NUCLEOTIDE SEQUENCE</scope>
    <source>
        <strain evidence="17">CGMCC 1.15388</strain>
    </source>
</reference>
<evidence type="ECO:0000256" key="6">
    <source>
        <dbReference type="ARBA" id="ARBA00022679"/>
    </source>
</evidence>
<dbReference type="InterPro" id="IPR036950">
    <property type="entry name" value="PBP_transglycosylase"/>
</dbReference>
<evidence type="ECO:0000256" key="12">
    <source>
        <dbReference type="ARBA" id="ARBA00034000"/>
    </source>
</evidence>
<keyword evidence="6" id="KW-0808">Transferase</keyword>
<reference evidence="17" key="2">
    <citation type="submission" date="2020-09" db="EMBL/GenBank/DDBJ databases">
        <authorList>
            <person name="Sun Q."/>
            <person name="Zhou Y."/>
        </authorList>
    </citation>
    <scope>NUCLEOTIDE SEQUENCE</scope>
    <source>
        <strain evidence="17">CGMCC 1.15388</strain>
    </source>
</reference>
<evidence type="ECO:0000259" key="16">
    <source>
        <dbReference type="Pfam" id="PF00912"/>
    </source>
</evidence>
<feature type="compositionally biased region" description="Acidic residues" evidence="14">
    <location>
        <begin position="722"/>
        <end position="735"/>
    </location>
</feature>
<evidence type="ECO:0000256" key="4">
    <source>
        <dbReference type="ARBA" id="ARBA00022670"/>
    </source>
</evidence>
<feature type="compositionally biased region" description="Acidic residues" evidence="14">
    <location>
        <begin position="692"/>
        <end position="701"/>
    </location>
</feature>
<dbReference type="PANTHER" id="PTHR32282">
    <property type="entry name" value="BINDING PROTEIN TRANSPEPTIDASE, PUTATIVE-RELATED"/>
    <property type="match status" value="1"/>
</dbReference>
<dbReference type="FunFam" id="1.10.3810.10:FF:000001">
    <property type="entry name" value="Penicillin-binding protein 1A"/>
    <property type="match status" value="1"/>
</dbReference>
<dbReference type="InterPro" id="IPR050396">
    <property type="entry name" value="Glycosyltr_51/Transpeptidase"/>
</dbReference>
<evidence type="ECO:0000256" key="7">
    <source>
        <dbReference type="ARBA" id="ARBA00022801"/>
    </source>
</evidence>
<evidence type="ECO:0000256" key="2">
    <source>
        <dbReference type="ARBA" id="ARBA00007739"/>
    </source>
</evidence>
<feature type="region of interest" description="Disordered" evidence="14">
    <location>
        <begin position="692"/>
        <end position="735"/>
    </location>
</feature>
<dbReference type="GO" id="GO:0030288">
    <property type="term" value="C:outer membrane-bounded periplasmic space"/>
    <property type="evidence" value="ECO:0007669"/>
    <property type="project" value="TreeGrafter"/>
</dbReference>
<dbReference type="InterPro" id="IPR001460">
    <property type="entry name" value="PCN-bd_Tpept"/>
</dbReference>
<evidence type="ECO:0000256" key="3">
    <source>
        <dbReference type="ARBA" id="ARBA00022645"/>
    </source>
</evidence>
<dbReference type="Pfam" id="PF00912">
    <property type="entry name" value="Transgly"/>
    <property type="match status" value="1"/>
</dbReference>
<name>A0A917ATS6_9MICC</name>
<evidence type="ECO:0000256" key="14">
    <source>
        <dbReference type="SAM" id="MobiDB-lite"/>
    </source>
</evidence>
<evidence type="ECO:0000259" key="15">
    <source>
        <dbReference type="Pfam" id="PF00905"/>
    </source>
</evidence>
<keyword evidence="7" id="KW-0378">Hydrolase</keyword>
<dbReference type="InterPro" id="IPR023346">
    <property type="entry name" value="Lysozyme-like_dom_sf"/>
</dbReference>
<dbReference type="InterPro" id="IPR001264">
    <property type="entry name" value="Glyco_trans_51"/>
</dbReference>
<evidence type="ECO:0000256" key="9">
    <source>
        <dbReference type="ARBA" id="ARBA00022984"/>
    </source>
</evidence>
<evidence type="ECO:0000313" key="18">
    <source>
        <dbReference type="Proteomes" id="UP000633136"/>
    </source>
</evidence>
<keyword evidence="3 17" id="KW-0121">Carboxypeptidase</keyword>
<dbReference type="InterPro" id="IPR012338">
    <property type="entry name" value="Beta-lactam/transpept-like"/>
</dbReference>
<feature type="domain" description="Penicillin-binding protein transpeptidase" evidence="15">
    <location>
        <begin position="374"/>
        <end position="638"/>
    </location>
</feature>
<accession>A0A917ATS6</accession>
<keyword evidence="8" id="KW-0133">Cell shape</keyword>
<dbReference type="GO" id="GO:0008955">
    <property type="term" value="F:peptidoglycan glycosyltransferase activity"/>
    <property type="evidence" value="ECO:0007669"/>
    <property type="project" value="UniProtKB-EC"/>
</dbReference>
<comment type="catalytic activity">
    <reaction evidence="12">
        <text>Preferential cleavage: (Ac)2-L-Lys-D-Ala-|-D-Ala. Also transpeptidation of peptidyl-alanyl moieties that are N-acyl substituents of D-alanine.</text>
        <dbReference type="EC" id="3.4.16.4"/>
    </reaction>
</comment>
<evidence type="ECO:0000256" key="1">
    <source>
        <dbReference type="ARBA" id="ARBA00007090"/>
    </source>
</evidence>
<evidence type="ECO:0000313" key="17">
    <source>
        <dbReference type="EMBL" id="GGE75344.1"/>
    </source>
</evidence>
<dbReference type="PANTHER" id="PTHR32282:SF33">
    <property type="entry name" value="PEPTIDOGLYCAN GLYCOSYLTRANSFERASE"/>
    <property type="match status" value="1"/>
</dbReference>
<dbReference type="Gene3D" id="1.10.3810.10">
    <property type="entry name" value="Biosynthetic peptidoglycan transglycosylase-like"/>
    <property type="match status" value="1"/>
</dbReference>
<evidence type="ECO:0000256" key="10">
    <source>
        <dbReference type="ARBA" id="ARBA00023268"/>
    </source>
</evidence>
<sequence length="735" mass="78739">MASRKSPLFDTATTVGKIMSFLGVSALCGLLAAGLIFPLAATGGAAAAAGSDILDELPTELHEEPLSTPSRIYANDGETELATFYAENREPVGIDEISQDMQDAMVAIEDERFYEHGGVDARGVTRAAVHNFTSSSEQGASTITMQYVNNVLVNAAYLRGESRLTISGTGEKTYADKLQEMRLAVSVENEMTKEEILEGYLNIVLLGGRNYGVEAAAQYYWGVPASELDIQRSAVLAGMVQSPNGYNPEVNPEASQTRRDVVLDAMLRTDKITEEEHEEAVAVDVADDLEINPEEAGCVSADMAHYFCDYVEEVILSDDTFGPDRGSREELLNRGGLRIVTTLDPGAQQAAEEEAREAVPADDPQAVGTALSTVEPGTGNIVAMAQNTNYDPDAEGTGNTTINFNADFDYGNSGGFAAGSTLKPFVAAAYVEEGGAMDDEIDASEDHYPQYDSWDAHCLPNGTATVLDDDGWSIDNVADDAEREMTVDYGLYYSVNTATAATAKGGDLCTITELTDRLDIHHAYSGAGLDPSNPSFVLGAEEVAPLNLAAAYAAFAADGEYCSPRAISEVTDTHGNEYEIAEPNCEQVLDEDIVAQVNDSMINIAEGQIANNDPNFPMAGKTGTNDTASSTWFMGFSRGLSTAAWVGRYDSNEQLYNRTIAGEHYEEFYGSTIAGPMWLDYMNTVAEDYSTEDFPEADDSPFSDRRDMSRYAGDGGGGEGGGDADDDDDNGDDDD</sequence>
<evidence type="ECO:0000256" key="13">
    <source>
        <dbReference type="ARBA" id="ARBA00049902"/>
    </source>
</evidence>
<evidence type="ECO:0000256" key="11">
    <source>
        <dbReference type="ARBA" id="ARBA00023316"/>
    </source>
</evidence>
<proteinExistence type="inferred from homology"/>
<keyword evidence="11" id="KW-0961">Cell wall biogenesis/degradation</keyword>
<dbReference type="EMBL" id="BMIS01000012">
    <property type="protein sequence ID" value="GGE75344.1"/>
    <property type="molecule type" value="Genomic_DNA"/>
</dbReference>
<dbReference type="GO" id="GO:0009252">
    <property type="term" value="P:peptidoglycan biosynthetic process"/>
    <property type="evidence" value="ECO:0007669"/>
    <property type="project" value="UniProtKB-KW"/>
</dbReference>
<dbReference type="Gene3D" id="3.40.710.10">
    <property type="entry name" value="DD-peptidase/beta-lactamase superfamily"/>
    <property type="match status" value="1"/>
</dbReference>
<protein>
    <submittedName>
        <fullName evidence="17">Carboxypeptidase</fullName>
    </submittedName>
</protein>
<dbReference type="SUPFAM" id="SSF53955">
    <property type="entry name" value="Lysozyme-like"/>
    <property type="match status" value="1"/>
</dbReference>
<dbReference type="Proteomes" id="UP000633136">
    <property type="component" value="Unassembled WGS sequence"/>
</dbReference>
<comment type="caution">
    <text evidence="17">The sequence shown here is derived from an EMBL/GenBank/DDBJ whole genome shotgun (WGS) entry which is preliminary data.</text>
</comment>
<feature type="domain" description="Glycosyl transferase family 51" evidence="16">
    <location>
        <begin position="80"/>
        <end position="266"/>
    </location>
</feature>
<organism evidence="17 18">
    <name type="scientific">Nesterenkonia cremea</name>
    <dbReference type="NCBI Taxonomy" id="1882340"/>
    <lineage>
        <taxon>Bacteria</taxon>
        <taxon>Bacillati</taxon>
        <taxon>Actinomycetota</taxon>
        <taxon>Actinomycetes</taxon>
        <taxon>Micrococcales</taxon>
        <taxon>Micrococcaceae</taxon>
        <taxon>Nesterenkonia</taxon>
    </lineage>
</organism>
<keyword evidence="10" id="KW-0511">Multifunctional enzyme</keyword>
<dbReference type="GO" id="GO:0071555">
    <property type="term" value="P:cell wall organization"/>
    <property type="evidence" value="ECO:0007669"/>
    <property type="project" value="UniProtKB-KW"/>
</dbReference>
<dbReference type="RefSeq" id="WP_229658993.1">
    <property type="nucleotide sequence ID" value="NZ_BMIS01000012.1"/>
</dbReference>
<keyword evidence="5" id="KW-0328">Glycosyltransferase</keyword>
<dbReference type="SUPFAM" id="SSF56601">
    <property type="entry name" value="beta-lactamase/transpeptidase-like"/>
    <property type="match status" value="1"/>
</dbReference>